<dbReference type="EMBL" id="AXUT01000778">
    <property type="protein sequence ID" value="ESU76110.1"/>
    <property type="molecule type" value="Genomic_DNA"/>
</dbReference>
<sequence length="48" mass="5883">MFLVEMYRFLKEKNNIPFYYVPNLIILIYIGINRKIHQEKSNADIKHN</sequence>
<feature type="transmembrane region" description="Helical" evidence="1">
    <location>
        <begin position="16"/>
        <end position="32"/>
    </location>
</feature>
<keyword evidence="2" id="KW-0614">Plasmid</keyword>
<comment type="caution">
    <text evidence="2">The sequence shown here is derived from an EMBL/GenBank/DDBJ whole genome shotgun (WGS) entry which is preliminary data.</text>
</comment>
<name>A0A090N9F3_SHIDY</name>
<reference evidence="2 3" key="1">
    <citation type="submission" date="2013-10" db="EMBL/GenBank/DDBJ databases">
        <title>Draft genomes and the virulence plasmids of Sd1617 vaccine constructs: WRSd3 and WRSd5.</title>
        <authorList>
            <person name="Aksomboon Vongsawan A."/>
            <person name="Venkatesan M.M."/>
            <person name="Vaisvil B."/>
            <person name="Emel G."/>
            <person name="Kepatral V."/>
            <person name="Sethabutr O."/>
            <person name="Serichantalergs O."/>
            <person name="Mason C."/>
        </authorList>
    </citation>
    <scope>NUCLEOTIDE SEQUENCE [LARGE SCALE GENOMIC DNA]</scope>
    <source>
        <strain evidence="2 3">WRSd3</strain>
        <plasmid evidence="2">unnamed</plasmid>
    </source>
</reference>
<accession>A0A090N9F3</accession>
<evidence type="ECO:0000313" key="3">
    <source>
        <dbReference type="Proteomes" id="UP000017944"/>
    </source>
</evidence>
<evidence type="ECO:0000313" key="2">
    <source>
        <dbReference type="EMBL" id="ESU76110.1"/>
    </source>
</evidence>
<proteinExistence type="predicted"/>
<geneLocation type="plasmid" evidence="2">
    <name>unnamed</name>
</geneLocation>
<protein>
    <submittedName>
        <fullName evidence="2">Uncharacterized protein</fullName>
    </submittedName>
</protein>
<dbReference type="Proteomes" id="UP000017944">
    <property type="component" value="Unassembled WGS sequence"/>
</dbReference>
<keyword evidence="1" id="KW-0812">Transmembrane</keyword>
<dbReference type="AlphaFoldDB" id="A0A090N9F3"/>
<keyword evidence="1" id="KW-0472">Membrane</keyword>
<gene>
    <name evidence="2" type="ORF">WRSd3_p00262</name>
</gene>
<organism evidence="2 3">
    <name type="scientific">Shigella dysenteriae WRSd3</name>
    <dbReference type="NCBI Taxonomy" id="1401327"/>
    <lineage>
        <taxon>Bacteria</taxon>
        <taxon>Pseudomonadati</taxon>
        <taxon>Pseudomonadota</taxon>
        <taxon>Gammaproteobacteria</taxon>
        <taxon>Enterobacterales</taxon>
        <taxon>Enterobacteriaceae</taxon>
        <taxon>Shigella</taxon>
    </lineage>
</organism>
<evidence type="ECO:0000256" key="1">
    <source>
        <dbReference type="SAM" id="Phobius"/>
    </source>
</evidence>
<keyword evidence="1" id="KW-1133">Transmembrane helix</keyword>